<evidence type="ECO:0000256" key="1">
    <source>
        <dbReference type="SAM" id="MobiDB-lite"/>
    </source>
</evidence>
<feature type="region of interest" description="Disordered" evidence="1">
    <location>
        <begin position="78"/>
        <end position="100"/>
    </location>
</feature>
<dbReference type="Proteomes" id="UP001172159">
    <property type="component" value="Unassembled WGS sequence"/>
</dbReference>
<dbReference type="EMBL" id="JAUKTV010000006">
    <property type="protein sequence ID" value="KAK0735974.1"/>
    <property type="molecule type" value="Genomic_DNA"/>
</dbReference>
<protein>
    <submittedName>
        <fullName evidence="2">Uncharacterized protein</fullName>
    </submittedName>
</protein>
<feature type="compositionally biased region" description="Polar residues" evidence="1">
    <location>
        <begin position="89"/>
        <end position="98"/>
    </location>
</feature>
<sequence length="234" mass="26155">MDSRQSTQPDPSTSSRPLATAQPPRRQGPTAQFDMVPFFKSCGLHAQMPASSPSRLTYRIPERRYMLWRNKAGFYSDDDRSPTRPGYSSDPTGHSHTTWGAIIPPSYNRSGNRTTPWICPIRGYTKRCSRISKLGYHFRSTHDYLLLNDNQDGTLSVVGRQDRANPDSTTQSIVVSWNLVTRVAFPCTGRVDSSPNDLSPASQGTVPAVRYVEQLPSRPARSMLPCSRARPARL</sequence>
<feature type="region of interest" description="Disordered" evidence="1">
    <location>
        <begin position="1"/>
        <end position="31"/>
    </location>
</feature>
<organism evidence="2 3">
    <name type="scientific">Apiosordaria backusii</name>
    <dbReference type="NCBI Taxonomy" id="314023"/>
    <lineage>
        <taxon>Eukaryota</taxon>
        <taxon>Fungi</taxon>
        <taxon>Dikarya</taxon>
        <taxon>Ascomycota</taxon>
        <taxon>Pezizomycotina</taxon>
        <taxon>Sordariomycetes</taxon>
        <taxon>Sordariomycetidae</taxon>
        <taxon>Sordariales</taxon>
        <taxon>Lasiosphaeriaceae</taxon>
        <taxon>Apiosordaria</taxon>
    </lineage>
</organism>
<gene>
    <name evidence="2" type="ORF">B0T21DRAFT_450837</name>
</gene>
<feature type="compositionally biased region" description="Polar residues" evidence="1">
    <location>
        <begin position="1"/>
        <end position="17"/>
    </location>
</feature>
<accession>A0AA40BKL6</accession>
<evidence type="ECO:0000313" key="2">
    <source>
        <dbReference type="EMBL" id="KAK0735974.1"/>
    </source>
</evidence>
<dbReference type="AlphaFoldDB" id="A0AA40BKL6"/>
<comment type="caution">
    <text evidence="2">The sequence shown here is derived from an EMBL/GenBank/DDBJ whole genome shotgun (WGS) entry which is preliminary data.</text>
</comment>
<proteinExistence type="predicted"/>
<reference evidence="2" key="1">
    <citation type="submission" date="2023-06" db="EMBL/GenBank/DDBJ databases">
        <title>Genome-scale phylogeny and comparative genomics of the fungal order Sordariales.</title>
        <authorList>
            <consortium name="Lawrence Berkeley National Laboratory"/>
            <person name="Hensen N."/>
            <person name="Bonometti L."/>
            <person name="Westerberg I."/>
            <person name="Brannstrom I.O."/>
            <person name="Guillou S."/>
            <person name="Cros-Aarteil S."/>
            <person name="Calhoun S."/>
            <person name="Haridas S."/>
            <person name="Kuo A."/>
            <person name="Mondo S."/>
            <person name="Pangilinan J."/>
            <person name="Riley R."/>
            <person name="Labutti K."/>
            <person name="Andreopoulos B."/>
            <person name="Lipzen A."/>
            <person name="Chen C."/>
            <person name="Yanf M."/>
            <person name="Daum C."/>
            <person name="Ng V."/>
            <person name="Clum A."/>
            <person name="Steindorff A."/>
            <person name="Ohm R."/>
            <person name="Martin F."/>
            <person name="Silar P."/>
            <person name="Natvig D."/>
            <person name="Lalanne C."/>
            <person name="Gautier V."/>
            <person name="Ament-Velasquez S.L."/>
            <person name="Kruys A."/>
            <person name="Hutchinson M.I."/>
            <person name="Powell A.J."/>
            <person name="Barry K."/>
            <person name="Miller A.N."/>
            <person name="Grigoriev I.V."/>
            <person name="Debuchy R."/>
            <person name="Gladieux P."/>
            <person name="Thoren M.H."/>
            <person name="Johannesson H."/>
        </authorList>
    </citation>
    <scope>NUCLEOTIDE SEQUENCE</scope>
    <source>
        <strain evidence="2">CBS 540.89</strain>
    </source>
</reference>
<evidence type="ECO:0000313" key="3">
    <source>
        <dbReference type="Proteomes" id="UP001172159"/>
    </source>
</evidence>
<keyword evidence="3" id="KW-1185">Reference proteome</keyword>
<name>A0AA40BKL6_9PEZI</name>